<dbReference type="Pfam" id="PF20431">
    <property type="entry name" value="E_motif"/>
    <property type="match status" value="1"/>
</dbReference>
<reference evidence="4 5" key="1">
    <citation type="journal article" date="2017" name="Nature">
        <title>The Apostasia genome and the evolution of orchids.</title>
        <authorList>
            <person name="Zhang G.Q."/>
            <person name="Liu K.W."/>
            <person name="Li Z."/>
            <person name="Lohaus R."/>
            <person name="Hsiao Y.Y."/>
            <person name="Niu S.C."/>
            <person name="Wang J.Y."/>
            <person name="Lin Y.C."/>
            <person name="Xu Q."/>
            <person name="Chen L.J."/>
            <person name="Yoshida K."/>
            <person name="Fujiwara S."/>
            <person name="Wang Z.W."/>
            <person name="Zhang Y.Q."/>
            <person name="Mitsuda N."/>
            <person name="Wang M."/>
            <person name="Liu G.H."/>
            <person name="Pecoraro L."/>
            <person name="Huang H.X."/>
            <person name="Xiao X.J."/>
            <person name="Lin M."/>
            <person name="Wu X.Y."/>
            <person name="Wu W.L."/>
            <person name="Chen Y.Y."/>
            <person name="Chang S.B."/>
            <person name="Sakamoto S."/>
            <person name="Ohme-Takagi M."/>
            <person name="Yagi M."/>
            <person name="Zeng S.J."/>
            <person name="Shen C.Y."/>
            <person name="Yeh C.M."/>
            <person name="Luo Y.B."/>
            <person name="Tsai W.C."/>
            <person name="Van de Peer Y."/>
            <person name="Liu Z.J."/>
        </authorList>
    </citation>
    <scope>NUCLEOTIDE SEQUENCE [LARGE SCALE GENOMIC DNA]</scope>
    <source>
        <strain evidence="5">cv. Shenzhen</strain>
        <tissue evidence="4">Stem</tissue>
    </source>
</reference>
<dbReference type="FunFam" id="1.25.40.10:FF:000144">
    <property type="entry name" value="Pentatricopeptide repeat-containing protein, mitochondrial"/>
    <property type="match status" value="1"/>
</dbReference>
<proteinExistence type="inferred from homology"/>
<dbReference type="Pfam" id="PF01535">
    <property type="entry name" value="PPR"/>
    <property type="match status" value="7"/>
</dbReference>
<dbReference type="EC" id="3.6.4.12" evidence="4"/>
<sequence length="809" mass="89530">MPLNHALAAAKRSCHPFFSVHDLILRAQSLAQSQQTHAHAAAAGLLDRDLPTCAALLIAYSTFGDPSSSLRLFELSPLKLRGAFLWNALVRALSRSGLHLQALSFYNSMIQNSISPDDRTFPFALSACSAAGATPHDYSTGCKGRELHSAVVKLGFASDIFVGNTLLSFYGACRDPGDAWKVFDEMPTRDVISWNSMISVFSLNEMRQDSMNCFSELVREGLPVNSVSLISVLPASGELQAKFFGSCVHGCAIKAGLDSQVTVGNALIGMHGKCGDTESSVKVFYSIMNKNDASWNSIIGILVQSGCSAEALEMFRDMVYSEVEPNAITVVSLLPSLTSELSHIGKEVHGYCMKNGMDSDIFVVNSLVDMYAKCGSLNKGSVVFDRIKDKNVVSWNAMIANCAENGDELKAIRLVREMQLFGQSPNAVTFTSVLPACSRIASLEKGREIHAKSIQKGYNLDLFITNALTDMYAKCGRLDLARNLFSISLRDEISYNTLIIGYSQSTLCLEALLLFREMGDVGFKYDAVSFMGVLSACANFPALKQGREVHCKTVRKLLDNQLFVGNSIVDMYNRCGRIDFGRRIFDRIQNKDAASWNSMIMGYGMQGELEAGLDLFDSMIYEDVEYDHVSYVAALSICSHGGLIERGKRYFGQLLLTKNINLTQMHCACMVDLLGRAGLMDEAADFIKKMPFEADFNVWGAMLGACRVHRNIELGRWAADHLFQLRPEHSGYYILLANMYAEDGRWDEANKVRKLMKNRSVKKNPACSWIESSSRPKVFSVGEQMMGHEEEDHFDEVQSLQTFVRLTSL</sequence>
<dbReference type="FunFam" id="1.25.40.10:FF:000344">
    <property type="entry name" value="Pentatricopeptide repeat-containing protein"/>
    <property type="match status" value="1"/>
</dbReference>
<dbReference type="FunFam" id="1.25.40.10:FF:000280">
    <property type="entry name" value="Pentatricopeptide repeat-containing protein"/>
    <property type="match status" value="1"/>
</dbReference>
<dbReference type="Proteomes" id="UP000236161">
    <property type="component" value="Unassembled WGS sequence"/>
</dbReference>
<gene>
    <name evidence="4" type="primary">PCMP-H8</name>
    <name evidence="4" type="ORF">AXF42_Ash004641</name>
</gene>
<dbReference type="FunFam" id="1.25.40.10:FF:000381">
    <property type="entry name" value="Pentatricopeptide repeat-containing protein"/>
    <property type="match status" value="1"/>
</dbReference>
<name>A0A2I0BH84_9ASPA</name>
<feature type="repeat" description="PPR" evidence="3">
    <location>
        <begin position="592"/>
        <end position="626"/>
    </location>
</feature>
<dbReference type="OrthoDB" id="1880841at2759"/>
<keyword evidence="5" id="KW-1185">Reference proteome</keyword>
<dbReference type="PROSITE" id="PS51375">
    <property type="entry name" value="PPR"/>
    <property type="match status" value="6"/>
</dbReference>
<dbReference type="GO" id="GO:0003723">
    <property type="term" value="F:RNA binding"/>
    <property type="evidence" value="ECO:0007669"/>
    <property type="project" value="InterPro"/>
</dbReference>
<feature type="repeat" description="PPR" evidence="3">
    <location>
        <begin position="291"/>
        <end position="325"/>
    </location>
</feature>
<organism evidence="4 5">
    <name type="scientific">Apostasia shenzhenica</name>
    <dbReference type="NCBI Taxonomy" id="1088818"/>
    <lineage>
        <taxon>Eukaryota</taxon>
        <taxon>Viridiplantae</taxon>
        <taxon>Streptophyta</taxon>
        <taxon>Embryophyta</taxon>
        <taxon>Tracheophyta</taxon>
        <taxon>Spermatophyta</taxon>
        <taxon>Magnoliopsida</taxon>
        <taxon>Liliopsida</taxon>
        <taxon>Asparagales</taxon>
        <taxon>Orchidaceae</taxon>
        <taxon>Apostasioideae</taxon>
        <taxon>Apostasia</taxon>
    </lineage>
</organism>
<dbReference type="GO" id="GO:0016787">
    <property type="term" value="F:hydrolase activity"/>
    <property type="evidence" value="ECO:0007669"/>
    <property type="project" value="UniProtKB-KW"/>
</dbReference>
<feature type="repeat" description="PPR" evidence="3">
    <location>
        <begin position="190"/>
        <end position="224"/>
    </location>
</feature>
<dbReference type="FunFam" id="1.25.40.10:FF:000031">
    <property type="entry name" value="Pentatricopeptide repeat-containing protein mitochondrial"/>
    <property type="match status" value="1"/>
</dbReference>
<dbReference type="AlphaFoldDB" id="A0A2I0BH84"/>
<evidence type="ECO:0000256" key="3">
    <source>
        <dbReference type="PROSITE-ProRule" id="PRU00708"/>
    </source>
</evidence>
<evidence type="ECO:0000313" key="5">
    <source>
        <dbReference type="Proteomes" id="UP000236161"/>
    </source>
</evidence>
<dbReference type="InterPro" id="IPR011990">
    <property type="entry name" value="TPR-like_helical_dom_sf"/>
</dbReference>
<dbReference type="InterPro" id="IPR046848">
    <property type="entry name" value="E_motif"/>
</dbReference>
<feature type="repeat" description="PPR" evidence="3">
    <location>
        <begin position="391"/>
        <end position="425"/>
    </location>
</feature>
<dbReference type="PANTHER" id="PTHR47926:SF427">
    <property type="entry name" value="TETRATRICOPEPTIDE-LIKE HELICAL DOMAIN SUPERFAMILY"/>
    <property type="match status" value="1"/>
</dbReference>
<dbReference type="InterPro" id="IPR002885">
    <property type="entry name" value="PPR_rpt"/>
</dbReference>
<evidence type="ECO:0000313" key="4">
    <source>
        <dbReference type="EMBL" id="PKA67149.1"/>
    </source>
</evidence>
<dbReference type="GO" id="GO:0003678">
    <property type="term" value="F:DNA helicase activity"/>
    <property type="evidence" value="ECO:0007669"/>
    <property type="project" value="UniProtKB-EC"/>
</dbReference>
<evidence type="ECO:0000256" key="2">
    <source>
        <dbReference type="ARBA" id="ARBA00061659"/>
    </source>
</evidence>
<accession>A0A2I0BH84</accession>
<dbReference type="GO" id="GO:0009451">
    <property type="term" value="P:RNA modification"/>
    <property type="evidence" value="ECO:0007669"/>
    <property type="project" value="InterPro"/>
</dbReference>
<dbReference type="Gene3D" id="1.25.40.10">
    <property type="entry name" value="Tetratricopeptide repeat domain"/>
    <property type="match status" value="5"/>
</dbReference>
<dbReference type="FunFam" id="1.25.40.10:FF:000073">
    <property type="entry name" value="Pentatricopeptide repeat-containing protein chloroplastic"/>
    <property type="match status" value="1"/>
</dbReference>
<dbReference type="InterPro" id="IPR046960">
    <property type="entry name" value="PPR_At4g14850-like_plant"/>
</dbReference>
<feature type="repeat" description="PPR" evidence="3">
    <location>
        <begin position="491"/>
        <end position="525"/>
    </location>
</feature>
<feature type="repeat" description="PPR" evidence="3">
    <location>
        <begin position="82"/>
        <end position="116"/>
    </location>
</feature>
<evidence type="ECO:0000256" key="1">
    <source>
        <dbReference type="ARBA" id="ARBA00022737"/>
    </source>
</evidence>
<dbReference type="PANTHER" id="PTHR47926">
    <property type="entry name" value="PENTATRICOPEPTIDE REPEAT-CONTAINING PROTEIN"/>
    <property type="match status" value="1"/>
</dbReference>
<protein>
    <submittedName>
        <fullName evidence="4">Pentatricopeptide repeat-containing protein</fullName>
        <ecNumber evidence="4">3.6.4.12</ecNumber>
    </submittedName>
</protein>
<dbReference type="EMBL" id="KZ451883">
    <property type="protein sequence ID" value="PKA67149.1"/>
    <property type="molecule type" value="Genomic_DNA"/>
</dbReference>
<comment type="similarity">
    <text evidence="2">Belongs to the PPR family. PCMP-E subfamily.</text>
</comment>
<dbReference type="Pfam" id="PF13041">
    <property type="entry name" value="PPR_2"/>
    <property type="match status" value="1"/>
</dbReference>
<keyword evidence="4" id="KW-0378">Hydrolase</keyword>
<dbReference type="NCBIfam" id="TIGR00756">
    <property type="entry name" value="PPR"/>
    <property type="match status" value="5"/>
</dbReference>
<keyword evidence="1" id="KW-0677">Repeat</keyword>